<name>A0A4Y2P0M7_ARAVE</name>
<organism evidence="2 3">
    <name type="scientific">Araneus ventricosus</name>
    <name type="common">Orbweaver spider</name>
    <name type="synonym">Epeira ventricosa</name>
    <dbReference type="NCBI Taxonomy" id="182803"/>
    <lineage>
        <taxon>Eukaryota</taxon>
        <taxon>Metazoa</taxon>
        <taxon>Ecdysozoa</taxon>
        <taxon>Arthropoda</taxon>
        <taxon>Chelicerata</taxon>
        <taxon>Arachnida</taxon>
        <taxon>Araneae</taxon>
        <taxon>Araneomorphae</taxon>
        <taxon>Entelegynae</taxon>
        <taxon>Araneoidea</taxon>
        <taxon>Araneidae</taxon>
        <taxon>Araneus</taxon>
    </lineage>
</organism>
<reference evidence="2 3" key="1">
    <citation type="journal article" date="2019" name="Sci. Rep.">
        <title>Orb-weaving spider Araneus ventricosus genome elucidates the spidroin gene catalogue.</title>
        <authorList>
            <person name="Kono N."/>
            <person name="Nakamura H."/>
            <person name="Ohtoshi R."/>
            <person name="Moran D.A.P."/>
            <person name="Shinohara A."/>
            <person name="Yoshida Y."/>
            <person name="Fujiwara M."/>
            <person name="Mori M."/>
            <person name="Tomita M."/>
            <person name="Arakawa K."/>
        </authorList>
    </citation>
    <scope>NUCLEOTIDE SEQUENCE [LARGE SCALE GENOMIC DNA]</scope>
</reference>
<feature type="compositionally biased region" description="Basic residues" evidence="1">
    <location>
        <begin position="53"/>
        <end position="62"/>
    </location>
</feature>
<keyword evidence="3" id="KW-1185">Reference proteome</keyword>
<evidence type="ECO:0000256" key="1">
    <source>
        <dbReference type="SAM" id="MobiDB-lite"/>
    </source>
</evidence>
<feature type="region of interest" description="Disordered" evidence="1">
    <location>
        <begin position="1"/>
        <end position="80"/>
    </location>
</feature>
<feature type="compositionally biased region" description="Basic and acidic residues" evidence="1">
    <location>
        <begin position="16"/>
        <end position="26"/>
    </location>
</feature>
<sequence length="92" mass="10021">MLLTKRLLPSDESSDDDFKPKPKKESLANAKKTAAPRKKAAPKEVRAAAMKPSKPKVKRRKKLGSDVDLSLSDNDAPHPNLHVNLVAVGGRN</sequence>
<evidence type="ECO:0000313" key="3">
    <source>
        <dbReference type="Proteomes" id="UP000499080"/>
    </source>
</evidence>
<gene>
    <name evidence="2" type="ORF">AVEN_66975_1</name>
</gene>
<dbReference type="Proteomes" id="UP000499080">
    <property type="component" value="Unassembled WGS sequence"/>
</dbReference>
<proteinExistence type="predicted"/>
<evidence type="ECO:0000313" key="2">
    <source>
        <dbReference type="EMBL" id="GBN45465.1"/>
    </source>
</evidence>
<accession>A0A4Y2P0M7</accession>
<dbReference type="EMBL" id="BGPR01010306">
    <property type="protein sequence ID" value="GBN45465.1"/>
    <property type="molecule type" value="Genomic_DNA"/>
</dbReference>
<protein>
    <submittedName>
        <fullName evidence="2">Uncharacterized protein</fullName>
    </submittedName>
</protein>
<dbReference type="AlphaFoldDB" id="A0A4Y2P0M7"/>
<comment type="caution">
    <text evidence="2">The sequence shown here is derived from an EMBL/GenBank/DDBJ whole genome shotgun (WGS) entry which is preliminary data.</text>
</comment>